<name>A0A6P9FLB4_ZALCA</name>
<evidence type="ECO:0000313" key="3">
    <source>
        <dbReference type="RefSeq" id="XP_035583447.1"/>
    </source>
</evidence>
<evidence type="ECO:0000256" key="1">
    <source>
        <dbReference type="SAM" id="MobiDB-lite"/>
    </source>
</evidence>
<organism evidence="2 3">
    <name type="scientific">Zalophus californianus</name>
    <name type="common">California sealion</name>
    <dbReference type="NCBI Taxonomy" id="9704"/>
    <lineage>
        <taxon>Eukaryota</taxon>
        <taxon>Metazoa</taxon>
        <taxon>Chordata</taxon>
        <taxon>Craniata</taxon>
        <taxon>Vertebrata</taxon>
        <taxon>Euteleostomi</taxon>
        <taxon>Mammalia</taxon>
        <taxon>Eutheria</taxon>
        <taxon>Laurasiatheria</taxon>
        <taxon>Carnivora</taxon>
        <taxon>Caniformia</taxon>
        <taxon>Pinnipedia</taxon>
        <taxon>Otariidae</taxon>
        <taxon>Zalophus</taxon>
    </lineage>
</organism>
<dbReference type="RefSeq" id="XP_035583447.1">
    <property type="nucleotide sequence ID" value="XM_035727554.1"/>
</dbReference>
<dbReference type="Proteomes" id="UP000515165">
    <property type="component" value="Chromosome 5"/>
</dbReference>
<feature type="region of interest" description="Disordered" evidence="1">
    <location>
        <begin position="133"/>
        <end position="204"/>
    </location>
</feature>
<sequence length="261" mass="28123">MLRDNDELSRTFQNMSLRGPPEQSARGCGAQSAGLAPPEASLLGVWTLSLPVSSRVCVSSLLLSEDTRPTGSGHAMASFYLNHLCIKDAVSPLLPPPEVLGVRASASGFGDMIQPMTETTEDEKHGSCKLRLEQNRNTGSSHRRGASKETGERTCPCPGQHQRPPTPVSRGRRRHCPGGDPLLNTWRPNTKRAGDWPWGGTRPLTHPGLETRRISVLQGVGSRALALGHGTSWAVPAAPRQGPQRAAPCRLGPERSLFHFA</sequence>
<proteinExistence type="predicted"/>
<dbReference type="GeneID" id="118356980"/>
<evidence type="ECO:0000313" key="2">
    <source>
        <dbReference type="Proteomes" id="UP000515165"/>
    </source>
</evidence>
<dbReference type="AlphaFoldDB" id="A0A6P9FLB4"/>
<protein>
    <submittedName>
        <fullName evidence="3">Uncharacterized protein LOC118356980</fullName>
    </submittedName>
</protein>
<dbReference type="KEGG" id="zca:118356980"/>
<gene>
    <name evidence="3" type="primary">LOC118356980</name>
</gene>
<keyword evidence="2" id="KW-1185">Reference proteome</keyword>
<accession>A0A6P9FLB4</accession>
<reference evidence="3" key="1">
    <citation type="submission" date="2025-08" db="UniProtKB">
        <authorList>
            <consortium name="RefSeq"/>
        </authorList>
    </citation>
    <scope>IDENTIFICATION</scope>
    <source>
        <tissue evidence="3">Blood</tissue>
    </source>
</reference>